<sequence length="127" mass="13673">MIPDDLQYTDQHEWIRMVAPDIARVGITDYAQNQLGDIVFVELPEIGSPVSAGREFGEVESTKSTSDLVAPLSGEVVRVNTELGERPELVNSDPYGAGWLLELRVADPSERSTAGLLDAAGYATAIA</sequence>
<evidence type="ECO:0000313" key="7">
    <source>
        <dbReference type="Proteomes" id="UP000007809"/>
    </source>
</evidence>
<evidence type="ECO:0000256" key="4">
    <source>
        <dbReference type="PIRSR" id="PIRSR617453-50"/>
    </source>
</evidence>
<dbReference type="InterPro" id="IPR003016">
    <property type="entry name" value="2-oxoA_DH_lipoyl-BS"/>
</dbReference>
<dbReference type="SUPFAM" id="SSF51230">
    <property type="entry name" value="Single hybrid motif"/>
    <property type="match status" value="1"/>
</dbReference>
<dbReference type="InterPro" id="IPR033753">
    <property type="entry name" value="GCV_H/Fam206"/>
</dbReference>
<evidence type="ECO:0000256" key="3">
    <source>
        <dbReference type="HAMAP-Rule" id="MF_00272"/>
    </source>
</evidence>
<dbReference type="InterPro" id="IPR017453">
    <property type="entry name" value="GCV_H_sub"/>
</dbReference>
<dbReference type="GO" id="GO:0005829">
    <property type="term" value="C:cytosol"/>
    <property type="evidence" value="ECO:0007669"/>
    <property type="project" value="TreeGrafter"/>
</dbReference>
<name>F4CYY3_PSEUX</name>
<evidence type="ECO:0000256" key="2">
    <source>
        <dbReference type="ARBA" id="ARBA00022823"/>
    </source>
</evidence>
<dbReference type="STRING" id="675635.Psed_5580"/>
<dbReference type="InterPro" id="IPR000089">
    <property type="entry name" value="Biotin_lipoyl"/>
</dbReference>
<gene>
    <name evidence="3" type="primary">gcvH</name>
    <name evidence="6" type="ordered locus">Psed_5580</name>
</gene>
<feature type="modified residue" description="N6-lipoyllysine" evidence="3 4">
    <location>
        <position position="63"/>
    </location>
</feature>
<dbReference type="GO" id="GO:0009249">
    <property type="term" value="P:protein lipoylation"/>
    <property type="evidence" value="ECO:0007669"/>
    <property type="project" value="TreeGrafter"/>
</dbReference>
<dbReference type="Gene3D" id="2.40.50.100">
    <property type="match status" value="1"/>
</dbReference>
<dbReference type="PANTHER" id="PTHR11715">
    <property type="entry name" value="GLYCINE CLEAVAGE SYSTEM H PROTEIN"/>
    <property type="match status" value="1"/>
</dbReference>
<dbReference type="GO" id="GO:0005960">
    <property type="term" value="C:glycine cleavage complex"/>
    <property type="evidence" value="ECO:0007669"/>
    <property type="project" value="InterPro"/>
</dbReference>
<dbReference type="HAMAP" id="MF_00272">
    <property type="entry name" value="GcvH"/>
    <property type="match status" value="1"/>
</dbReference>
<dbReference type="Pfam" id="PF01597">
    <property type="entry name" value="GCV_H"/>
    <property type="match status" value="1"/>
</dbReference>
<evidence type="ECO:0000256" key="1">
    <source>
        <dbReference type="ARBA" id="ARBA00009249"/>
    </source>
</evidence>
<organism evidence="6 7">
    <name type="scientific">Pseudonocardia dioxanivorans (strain ATCC 55486 / DSM 44775 / JCM 13855 / CB1190)</name>
    <dbReference type="NCBI Taxonomy" id="675635"/>
    <lineage>
        <taxon>Bacteria</taxon>
        <taxon>Bacillati</taxon>
        <taxon>Actinomycetota</taxon>
        <taxon>Actinomycetes</taxon>
        <taxon>Pseudonocardiales</taxon>
        <taxon>Pseudonocardiaceae</taxon>
        <taxon>Pseudonocardia</taxon>
    </lineage>
</organism>
<reference evidence="6 7" key="1">
    <citation type="journal article" date="2011" name="J. Bacteriol.">
        <title>Genome sequence of the 1,4-dioxane-degrading Pseudonocardia dioxanivorans strain CB1190.</title>
        <authorList>
            <person name="Sales C.M."/>
            <person name="Mahendra S."/>
            <person name="Grostern A."/>
            <person name="Parales R.E."/>
            <person name="Goodwin L.A."/>
            <person name="Woyke T."/>
            <person name="Nolan M."/>
            <person name="Lapidus A."/>
            <person name="Chertkov O."/>
            <person name="Ovchinnikova G."/>
            <person name="Sczyrba A."/>
            <person name="Alvarez-Cohen L."/>
        </authorList>
    </citation>
    <scope>NUCLEOTIDE SEQUENCE [LARGE SCALE GENOMIC DNA]</scope>
    <source>
        <strain evidence="7">ATCC 55486 / DSM 44775 / JCM 13855 / CB1190</strain>
    </source>
</reference>
<dbReference type="PROSITE" id="PS50968">
    <property type="entry name" value="BIOTINYL_LIPOYL"/>
    <property type="match status" value="1"/>
</dbReference>
<dbReference type="InterPro" id="IPR011053">
    <property type="entry name" value="Single_hybrid_motif"/>
</dbReference>
<accession>F4CYY3</accession>
<dbReference type="NCBIfam" id="NF002270">
    <property type="entry name" value="PRK01202.1"/>
    <property type="match status" value="1"/>
</dbReference>
<evidence type="ECO:0000259" key="5">
    <source>
        <dbReference type="PROSITE" id="PS50968"/>
    </source>
</evidence>
<dbReference type="PANTHER" id="PTHR11715:SF3">
    <property type="entry name" value="GLYCINE CLEAVAGE SYSTEM H PROTEIN-RELATED"/>
    <property type="match status" value="1"/>
</dbReference>
<comment type="cofactor">
    <cofactor evidence="3">
        <name>(R)-lipoate</name>
        <dbReference type="ChEBI" id="CHEBI:83088"/>
    </cofactor>
    <text evidence="3">Binds 1 lipoyl cofactor covalently.</text>
</comment>
<dbReference type="CDD" id="cd06848">
    <property type="entry name" value="GCS_H"/>
    <property type="match status" value="1"/>
</dbReference>
<dbReference type="KEGG" id="pdx:Psed_5580"/>
<dbReference type="HOGENOM" id="CLU_097408_2_2_11"/>
<feature type="domain" description="Lipoyl-binding" evidence="5">
    <location>
        <begin position="22"/>
        <end position="104"/>
    </location>
</feature>
<comment type="subunit">
    <text evidence="3">The glycine cleavage system is composed of four proteins: P, T, L and H.</text>
</comment>
<dbReference type="AlphaFoldDB" id="F4CYY3"/>
<dbReference type="GO" id="GO:0019464">
    <property type="term" value="P:glycine decarboxylation via glycine cleavage system"/>
    <property type="evidence" value="ECO:0007669"/>
    <property type="project" value="UniProtKB-UniRule"/>
</dbReference>
<evidence type="ECO:0000313" key="6">
    <source>
        <dbReference type="EMBL" id="AEA27708.1"/>
    </source>
</evidence>
<comment type="function">
    <text evidence="3">The glycine cleavage system catalyzes the degradation of glycine. The H protein shuttles the methylamine group of glycine from the P protein to the T protein.</text>
</comment>
<keyword evidence="7" id="KW-1185">Reference proteome</keyword>
<protein>
    <recommendedName>
        <fullName evidence="3">Glycine cleavage system H protein</fullName>
    </recommendedName>
</protein>
<comment type="similarity">
    <text evidence="1 3">Belongs to the GcvH family.</text>
</comment>
<proteinExistence type="inferred from homology"/>
<dbReference type="EMBL" id="CP002593">
    <property type="protein sequence ID" value="AEA27708.1"/>
    <property type="molecule type" value="Genomic_DNA"/>
</dbReference>
<dbReference type="eggNOG" id="COG0509">
    <property type="taxonomic scope" value="Bacteria"/>
</dbReference>
<dbReference type="InterPro" id="IPR002930">
    <property type="entry name" value="GCV_H"/>
</dbReference>
<dbReference type="Proteomes" id="UP000007809">
    <property type="component" value="Chromosome"/>
</dbReference>
<dbReference type="RefSeq" id="WP_013677608.1">
    <property type="nucleotide sequence ID" value="NC_015312.1"/>
</dbReference>
<dbReference type="PROSITE" id="PS00189">
    <property type="entry name" value="LIPOYL"/>
    <property type="match status" value="1"/>
</dbReference>
<dbReference type="NCBIfam" id="TIGR00527">
    <property type="entry name" value="gcvH"/>
    <property type="match status" value="1"/>
</dbReference>
<keyword evidence="2 3" id="KW-0450">Lipoyl</keyword>